<evidence type="ECO:0000256" key="1">
    <source>
        <dbReference type="SAM" id="Coils"/>
    </source>
</evidence>
<sequence>MDLMNNYGDMQEEGQYAEPNDGYYEYTDDNVQQTGEEYGVAPWVSNSIFTGLNHLAKNQDISHEEISELEIEYNNLNAVASTSRTFKKEELNILEENFSILTRKAEKRKRLEDIHANKITKIRTTLSLDLDRVLEPGIKALKKRNSKTRWTLKENQEKAKLKIKEEKAKLWYFGKRKLETCEKNREKCIRYLRDVDMWMMEIEKIKKEMTENNEILKKKQTEISDERSEIQKAQQDKDGFDFTSIENDIDILNKEIVAHELKMTQTIAEIDKMIQTAKQTMGDLDKDQDTIKTNLQTLTNNIELVMKEKEDCSRQIEECHSKTQELHTGKSAVQNIIDTGLRTSDHLTKEIEGILSSLREMEVKENVMNDEMNLVCQTETELVRTIAYTESTLTTVTEQYETVDAGIQREHESSIQDRLSYSVQKKEIKKNQCYEEIAILEKELGDIENENNEIEKSSKETQVDLDQKLKELLEQEGDMKSEYENLQMDLEHVQCDVTYAEQEIENDNHKYNNDMTEINNKVDRLNDKSTSDENSHAQLLDEVEQNIKTVEQESEIINQTIETHHSEILVQKQKLDEMAEIEKEHKKKTNKNEYVINELAKKSEQLKNTNIQVTQEETALQKDCGDIILKGDKLETDLKIKQEMVENRKKQLCEISNQVQMKNKQITSLQEIVQSKKQAIDVAEKNHKKDKEKMSNLFAEREKKGENDLTNIKKSTENKIRIFKSSEIGRLEKRRDAMKMKIVAIHKEIDTFKDKEIEIQGKISKKKIQLQSGSEKFITIANILQDHGYQDIANVIKKEYPS</sequence>
<protein>
    <submittedName>
        <fullName evidence="3">Uncharacterized protein</fullName>
    </submittedName>
</protein>
<feature type="coiled-coil region" evidence="1">
    <location>
        <begin position="199"/>
        <end position="236"/>
    </location>
</feature>
<feature type="coiled-coil region" evidence="1">
    <location>
        <begin position="423"/>
        <end position="616"/>
    </location>
</feature>
<organism evidence="3">
    <name type="scientific">Cacopsylla melanoneura</name>
    <dbReference type="NCBI Taxonomy" id="428564"/>
    <lineage>
        <taxon>Eukaryota</taxon>
        <taxon>Metazoa</taxon>
        <taxon>Ecdysozoa</taxon>
        <taxon>Arthropoda</taxon>
        <taxon>Hexapoda</taxon>
        <taxon>Insecta</taxon>
        <taxon>Pterygota</taxon>
        <taxon>Neoptera</taxon>
        <taxon>Paraneoptera</taxon>
        <taxon>Hemiptera</taxon>
        <taxon>Sternorrhyncha</taxon>
        <taxon>Psylloidea</taxon>
        <taxon>Psyllidae</taxon>
        <taxon>Psyllinae</taxon>
        <taxon>Cacopsylla</taxon>
    </lineage>
</organism>
<reference evidence="3" key="1">
    <citation type="submission" date="2021-05" db="EMBL/GenBank/DDBJ databases">
        <authorList>
            <person name="Alioto T."/>
            <person name="Alioto T."/>
            <person name="Gomez Garrido J."/>
        </authorList>
    </citation>
    <scope>NUCLEOTIDE SEQUENCE</scope>
</reference>
<name>A0A8D8V7E5_9HEMI</name>
<evidence type="ECO:0000313" key="3">
    <source>
        <dbReference type="EMBL" id="CAG6716471.1"/>
    </source>
</evidence>
<accession>A0A8D8V7E5</accession>
<dbReference type="EMBL" id="HBUF01354537">
    <property type="protein sequence ID" value="CAG6716471.1"/>
    <property type="molecule type" value="Transcribed_RNA"/>
</dbReference>
<evidence type="ECO:0000256" key="2">
    <source>
        <dbReference type="SAM" id="MobiDB-lite"/>
    </source>
</evidence>
<keyword evidence="1" id="KW-0175">Coiled coil</keyword>
<dbReference type="AlphaFoldDB" id="A0A8D8V7E5"/>
<proteinExistence type="predicted"/>
<feature type="region of interest" description="Disordered" evidence="2">
    <location>
        <begin position="1"/>
        <end position="20"/>
    </location>
</feature>